<evidence type="ECO:0000256" key="7">
    <source>
        <dbReference type="ARBA" id="ARBA00022777"/>
    </source>
</evidence>
<feature type="chain" id="PRO_5038990222" description="histidine kinase" evidence="13">
    <location>
        <begin position="29"/>
        <end position="457"/>
    </location>
</feature>
<dbReference type="CDD" id="cd00082">
    <property type="entry name" value="HisKA"/>
    <property type="match status" value="1"/>
</dbReference>
<dbReference type="InterPro" id="IPR050428">
    <property type="entry name" value="TCS_sensor_his_kinase"/>
</dbReference>
<dbReference type="InterPro" id="IPR004358">
    <property type="entry name" value="Sig_transdc_His_kin-like_C"/>
</dbReference>
<dbReference type="InterPro" id="IPR036097">
    <property type="entry name" value="HisK_dim/P_sf"/>
</dbReference>
<keyword evidence="17" id="KW-1185">Reference proteome</keyword>
<keyword evidence="8 12" id="KW-1133">Transmembrane helix</keyword>
<evidence type="ECO:0000256" key="3">
    <source>
        <dbReference type="ARBA" id="ARBA00012438"/>
    </source>
</evidence>
<dbReference type="SMART" id="SM00304">
    <property type="entry name" value="HAMP"/>
    <property type="match status" value="1"/>
</dbReference>
<keyword evidence="7 16" id="KW-0418">Kinase</keyword>
<dbReference type="CDD" id="cd06225">
    <property type="entry name" value="HAMP"/>
    <property type="match status" value="1"/>
</dbReference>
<evidence type="ECO:0000256" key="6">
    <source>
        <dbReference type="ARBA" id="ARBA00022692"/>
    </source>
</evidence>
<dbReference type="PANTHER" id="PTHR45436">
    <property type="entry name" value="SENSOR HISTIDINE KINASE YKOH"/>
    <property type="match status" value="1"/>
</dbReference>
<gene>
    <name evidence="16" type="ORF">FED44_19305</name>
</gene>
<evidence type="ECO:0000256" key="13">
    <source>
        <dbReference type="SAM" id="SignalP"/>
    </source>
</evidence>
<reference evidence="16" key="1">
    <citation type="submission" date="2019-05" db="EMBL/GenBank/DDBJ databases">
        <title>Isolation, diversity and antifungal activity of Actinobacteria from wheat.</title>
        <authorList>
            <person name="Yu B."/>
        </authorList>
    </citation>
    <scope>NUCLEOTIDE SEQUENCE [LARGE SCALE GENOMIC DNA]</scope>
    <source>
        <strain evidence="16">NEAU-HEGS1-5</strain>
    </source>
</reference>
<dbReference type="PRINTS" id="PR00344">
    <property type="entry name" value="BCTRLSENSOR"/>
</dbReference>
<evidence type="ECO:0000256" key="10">
    <source>
        <dbReference type="ARBA" id="ARBA00023136"/>
    </source>
</evidence>
<feature type="domain" description="Histidine kinase" evidence="14">
    <location>
        <begin position="221"/>
        <end position="425"/>
    </location>
</feature>
<comment type="caution">
    <text evidence="16">The sequence shown here is derived from an EMBL/GenBank/DDBJ whole genome shotgun (WGS) entry which is preliminary data.</text>
</comment>
<proteinExistence type="predicted"/>
<evidence type="ECO:0000256" key="5">
    <source>
        <dbReference type="ARBA" id="ARBA00022679"/>
    </source>
</evidence>
<dbReference type="SMART" id="SM00388">
    <property type="entry name" value="HisKA"/>
    <property type="match status" value="1"/>
</dbReference>
<dbReference type="AlphaFoldDB" id="A0A5R8YWD6"/>
<evidence type="ECO:0000256" key="4">
    <source>
        <dbReference type="ARBA" id="ARBA00022553"/>
    </source>
</evidence>
<keyword evidence="10 12" id="KW-0472">Membrane</keyword>
<evidence type="ECO:0000256" key="1">
    <source>
        <dbReference type="ARBA" id="ARBA00000085"/>
    </source>
</evidence>
<comment type="catalytic activity">
    <reaction evidence="1">
        <text>ATP + protein L-histidine = ADP + protein N-phospho-L-histidine.</text>
        <dbReference type="EC" id="2.7.13.3"/>
    </reaction>
</comment>
<dbReference type="EC" id="2.7.13.3" evidence="3"/>
<dbReference type="SUPFAM" id="SSF55874">
    <property type="entry name" value="ATPase domain of HSP90 chaperone/DNA topoisomerase II/histidine kinase"/>
    <property type="match status" value="1"/>
</dbReference>
<keyword evidence="4" id="KW-0597">Phosphoprotein</keyword>
<evidence type="ECO:0000313" key="17">
    <source>
        <dbReference type="Proteomes" id="UP000309033"/>
    </source>
</evidence>
<dbReference type="InterPro" id="IPR003594">
    <property type="entry name" value="HATPase_dom"/>
</dbReference>
<dbReference type="Gene3D" id="1.10.287.130">
    <property type="match status" value="1"/>
</dbReference>
<evidence type="ECO:0000259" key="15">
    <source>
        <dbReference type="PROSITE" id="PS50885"/>
    </source>
</evidence>
<feature type="transmembrane region" description="Helical" evidence="12">
    <location>
        <begin position="139"/>
        <end position="163"/>
    </location>
</feature>
<keyword evidence="5" id="KW-0808">Transferase</keyword>
<dbReference type="SMART" id="SM00387">
    <property type="entry name" value="HATPase_c"/>
    <property type="match status" value="1"/>
</dbReference>
<dbReference type="PROSITE" id="PS50885">
    <property type="entry name" value="HAMP"/>
    <property type="match status" value="1"/>
</dbReference>
<dbReference type="InterPro" id="IPR003660">
    <property type="entry name" value="HAMP_dom"/>
</dbReference>
<evidence type="ECO:0000256" key="8">
    <source>
        <dbReference type="ARBA" id="ARBA00022989"/>
    </source>
</evidence>
<name>A0A5R8YWD6_9ACTN</name>
<keyword evidence="13" id="KW-0732">Signal</keyword>
<dbReference type="EMBL" id="VANP01000007">
    <property type="protein sequence ID" value="TLP57733.1"/>
    <property type="molecule type" value="Genomic_DNA"/>
</dbReference>
<evidence type="ECO:0000256" key="11">
    <source>
        <dbReference type="SAM" id="MobiDB-lite"/>
    </source>
</evidence>
<feature type="signal peptide" evidence="13">
    <location>
        <begin position="1"/>
        <end position="28"/>
    </location>
</feature>
<protein>
    <recommendedName>
        <fullName evidence="3">histidine kinase</fullName>
        <ecNumber evidence="3">2.7.13.3</ecNumber>
    </recommendedName>
</protein>
<dbReference type="SUPFAM" id="SSF47384">
    <property type="entry name" value="Homodimeric domain of signal transducing histidine kinase"/>
    <property type="match status" value="1"/>
</dbReference>
<sequence length="457" mass="47975">MGVRLRTTLTATAAVAAALCLASIALFAALDSSLTASTKELAANDAKEQMRVLKAESGPGHAGDGKGMVPPLEKGAVPPGGEGPLPGSAAIGEDDGLPVPDEAVLVVRRTFETEDGPVTVFGKASKAPALAAMTTLRNLLIPGVPALLAVVALFTWLAVGRVLHPVSAIRAKVADITAHGLHERVPEPDTRDEIAALARTVNATLDRLQTSVDAQRQFVADAAHELRSPLAILRTRLELARPAEKPLATAALDDVARLQSLSADLLLLARLDAGEPLPRAEELDLAQVVAEEAVRKRPRPDVHVYLDLTPDLLLHGSADQLRRLVANLVDNAVRHASTSVHVTLTAPGDQAVLDVVDDGPGIPPEHRAIVFDRFTRLDHARTRDTGGSGLGLPIARDIARAHGGTLQVVPHSPGARLRAVFPLSGRPAAYPLGDLAVRAPSRTRLTTTRPDAGHSTS</sequence>
<dbReference type="InterPro" id="IPR036890">
    <property type="entry name" value="HATPase_C_sf"/>
</dbReference>
<dbReference type="InterPro" id="IPR005467">
    <property type="entry name" value="His_kinase_dom"/>
</dbReference>
<dbReference type="GO" id="GO:0005886">
    <property type="term" value="C:plasma membrane"/>
    <property type="evidence" value="ECO:0007669"/>
    <property type="project" value="UniProtKB-SubCell"/>
</dbReference>
<dbReference type="SUPFAM" id="SSF158472">
    <property type="entry name" value="HAMP domain-like"/>
    <property type="match status" value="1"/>
</dbReference>
<evidence type="ECO:0000256" key="9">
    <source>
        <dbReference type="ARBA" id="ARBA00023012"/>
    </source>
</evidence>
<dbReference type="Pfam" id="PF00672">
    <property type="entry name" value="HAMP"/>
    <property type="match status" value="1"/>
</dbReference>
<dbReference type="PROSITE" id="PS50109">
    <property type="entry name" value="HIS_KIN"/>
    <property type="match status" value="1"/>
</dbReference>
<dbReference type="CDD" id="cd00075">
    <property type="entry name" value="HATPase"/>
    <property type="match status" value="1"/>
</dbReference>
<evidence type="ECO:0000259" key="14">
    <source>
        <dbReference type="PROSITE" id="PS50109"/>
    </source>
</evidence>
<evidence type="ECO:0000256" key="12">
    <source>
        <dbReference type="SAM" id="Phobius"/>
    </source>
</evidence>
<dbReference type="Proteomes" id="UP000309033">
    <property type="component" value="Unassembled WGS sequence"/>
</dbReference>
<evidence type="ECO:0000256" key="2">
    <source>
        <dbReference type="ARBA" id="ARBA00004236"/>
    </source>
</evidence>
<dbReference type="Gene3D" id="3.30.565.10">
    <property type="entry name" value="Histidine kinase-like ATPase, C-terminal domain"/>
    <property type="match status" value="1"/>
</dbReference>
<comment type="subcellular location">
    <subcellularLocation>
        <location evidence="2">Cell membrane</location>
    </subcellularLocation>
</comment>
<dbReference type="Pfam" id="PF00512">
    <property type="entry name" value="HisKA"/>
    <property type="match status" value="1"/>
</dbReference>
<keyword evidence="6 12" id="KW-0812">Transmembrane</keyword>
<keyword evidence="9" id="KW-0902">Two-component regulatory system</keyword>
<organism evidence="16 17">
    <name type="scientific">Microbispora triticiradicis</name>
    <dbReference type="NCBI Taxonomy" id="2200763"/>
    <lineage>
        <taxon>Bacteria</taxon>
        <taxon>Bacillati</taxon>
        <taxon>Actinomycetota</taxon>
        <taxon>Actinomycetes</taxon>
        <taxon>Streptosporangiales</taxon>
        <taxon>Streptosporangiaceae</taxon>
        <taxon>Microbispora</taxon>
    </lineage>
</organism>
<dbReference type="PANTHER" id="PTHR45436:SF5">
    <property type="entry name" value="SENSOR HISTIDINE KINASE TRCS"/>
    <property type="match status" value="1"/>
</dbReference>
<dbReference type="Gene3D" id="6.10.340.10">
    <property type="match status" value="1"/>
</dbReference>
<feature type="domain" description="HAMP" evidence="15">
    <location>
        <begin position="160"/>
        <end position="213"/>
    </location>
</feature>
<feature type="region of interest" description="Disordered" evidence="11">
    <location>
        <begin position="56"/>
        <end position="94"/>
    </location>
</feature>
<dbReference type="GO" id="GO:0000155">
    <property type="term" value="F:phosphorelay sensor kinase activity"/>
    <property type="evidence" value="ECO:0007669"/>
    <property type="project" value="InterPro"/>
</dbReference>
<evidence type="ECO:0000313" key="16">
    <source>
        <dbReference type="EMBL" id="TLP57733.1"/>
    </source>
</evidence>
<dbReference type="Pfam" id="PF02518">
    <property type="entry name" value="HATPase_c"/>
    <property type="match status" value="1"/>
</dbReference>
<accession>A0A5R8YWD6</accession>
<dbReference type="OrthoDB" id="9786919at2"/>
<dbReference type="InterPro" id="IPR003661">
    <property type="entry name" value="HisK_dim/P_dom"/>
</dbReference>